<evidence type="ECO:0000313" key="1">
    <source>
        <dbReference type="EMBL" id="PTM52723.1"/>
    </source>
</evidence>
<evidence type="ECO:0008006" key="3">
    <source>
        <dbReference type="Google" id="ProtNLM"/>
    </source>
</evidence>
<name>A0A2T4YZQ1_9BACL</name>
<keyword evidence="2" id="KW-1185">Reference proteome</keyword>
<dbReference type="OrthoDB" id="3177877at2"/>
<gene>
    <name evidence="1" type="ORF">C8J48_3716</name>
</gene>
<dbReference type="Proteomes" id="UP000241639">
    <property type="component" value="Unassembled WGS sequence"/>
</dbReference>
<dbReference type="RefSeq" id="WP_107728672.1">
    <property type="nucleotide sequence ID" value="NZ_PZZP01000005.1"/>
</dbReference>
<proteinExistence type="predicted"/>
<comment type="caution">
    <text evidence="1">The sequence shown here is derived from an EMBL/GenBank/DDBJ whole genome shotgun (WGS) entry which is preliminary data.</text>
</comment>
<organism evidence="1 2">
    <name type="scientific">Desmospora activa DSM 45169</name>
    <dbReference type="NCBI Taxonomy" id="1121389"/>
    <lineage>
        <taxon>Bacteria</taxon>
        <taxon>Bacillati</taxon>
        <taxon>Bacillota</taxon>
        <taxon>Bacilli</taxon>
        <taxon>Bacillales</taxon>
        <taxon>Thermoactinomycetaceae</taxon>
        <taxon>Desmospora</taxon>
    </lineage>
</organism>
<sequence length="136" mass="15786">MEAKHIAYIGRCGVGKTIQLHRKFEEIQSLPEKYQLIFVPDQAHADYSLEGATKQIWPQDPQKLISKLIHIADTSINPVIMFIDALPEEAVLLSPLFNHPRVQVIMTTQYPNRIDEIQTENPIKMEYPERNFFTVR</sequence>
<dbReference type="SUPFAM" id="SSF52540">
    <property type="entry name" value="P-loop containing nucleoside triphosphate hydrolases"/>
    <property type="match status" value="1"/>
</dbReference>
<dbReference type="AlphaFoldDB" id="A0A2T4YZQ1"/>
<evidence type="ECO:0000313" key="2">
    <source>
        <dbReference type="Proteomes" id="UP000241639"/>
    </source>
</evidence>
<accession>A0A2T4YZQ1</accession>
<dbReference type="InterPro" id="IPR027417">
    <property type="entry name" value="P-loop_NTPase"/>
</dbReference>
<protein>
    <recommendedName>
        <fullName evidence="3">AAA domain-containing protein</fullName>
    </recommendedName>
</protein>
<dbReference type="EMBL" id="PZZP01000005">
    <property type="protein sequence ID" value="PTM52723.1"/>
    <property type="molecule type" value="Genomic_DNA"/>
</dbReference>
<reference evidence="1 2" key="1">
    <citation type="submission" date="2018-04" db="EMBL/GenBank/DDBJ databases">
        <title>Genomic Encyclopedia of Archaeal and Bacterial Type Strains, Phase II (KMG-II): from individual species to whole genera.</title>
        <authorList>
            <person name="Goeker M."/>
        </authorList>
    </citation>
    <scope>NUCLEOTIDE SEQUENCE [LARGE SCALE GENOMIC DNA]</scope>
    <source>
        <strain evidence="1 2">DSM 45169</strain>
    </source>
</reference>